<name>A0A319D2C3_ASPVC</name>
<dbReference type="RefSeq" id="XP_025568056.1">
    <property type="nucleotide sequence ID" value="XM_025709277.1"/>
</dbReference>
<feature type="region of interest" description="Disordered" evidence="1">
    <location>
        <begin position="43"/>
        <end position="112"/>
    </location>
</feature>
<proteinExistence type="predicted"/>
<evidence type="ECO:0000313" key="3">
    <source>
        <dbReference type="Proteomes" id="UP000248405"/>
    </source>
</evidence>
<evidence type="ECO:0000256" key="1">
    <source>
        <dbReference type="SAM" id="MobiDB-lite"/>
    </source>
</evidence>
<gene>
    <name evidence="2" type="ORF">BO88DRAFT_430862</name>
</gene>
<keyword evidence="3" id="KW-1185">Reference proteome</keyword>
<dbReference type="AlphaFoldDB" id="A0A319D2C3"/>
<dbReference type="GeneID" id="37213869"/>
<dbReference type="Proteomes" id="UP000248405">
    <property type="component" value="Unassembled WGS sequence"/>
</dbReference>
<reference evidence="2" key="1">
    <citation type="submission" date="2016-12" db="EMBL/GenBank/DDBJ databases">
        <title>The genomes of Aspergillus section Nigri reveals drivers in fungal speciation.</title>
        <authorList>
            <consortium name="DOE Joint Genome Institute"/>
            <person name="Vesth T.C."/>
            <person name="Nybo J."/>
            <person name="Theobald S."/>
            <person name="Brandl J."/>
            <person name="Frisvad J.C."/>
            <person name="Nielsen K.F."/>
            <person name="Lyhne E.K."/>
            <person name="Kogle M.E."/>
            <person name="Kuo A."/>
            <person name="Riley R."/>
            <person name="Clum A."/>
            <person name="Nolan M."/>
            <person name="Lipzen A."/>
            <person name="Salamov A."/>
            <person name="Henrissat B."/>
            <person name="Wiebenga A."/>
            <person name="De Vries R.P."/>
            <person name="Grigoriev I.V."/>
            <person name="Mortensen U.H."/>
            <person name="Andersen M.R."/>
            <person name="Baker S.E."/>
        </authorList>
    </citation>
    <scope>NUCLEOTIDE SEQUENCE [LARGE SCALE GENOMIC DNA]</scope>
    <source>
        <strain evidence="2">CBS 113365</strain>
    </source>
</reference>
<dbReference type="OrthoDB" id="508139at2759"/>
<feature type="compositionally biased region" description="Acidic residues" evidence="1">
    <location>
        <begin position="63"/>
        <end position="107"/>
    </location>
</feature>
<sequence length="665" mass="76430">MPYMPSNVGRLHFCLSTRQPIFSYLVKVSPTLGQEAKFIISMENDGEPGKGNRVSLKRKRMDFEDDGSTEDDIGTDEFDDSEEEEWWEEDESSDDSEEMDREQDIEEHEYTASGDPARTLKIRLFLTDEQVGGSKWMKKLCRQMHLRWMEEPSEETCDVAFHIFDRYGTVKTKYKDHPVQRGTGIWGKELDHGPLFLIEKVHVTAMELRRKGLGQRVVSLLLEKAKRFWLDDKPDGENADFIYGSNEAFERAWTLHALVSPGILTADIESQLGDKSAEERLMTRVRVQSGAIDFWRSCGFRRIGASRCFAYSFDLQHQSRTLAVTSDFDPRRSHAEDLEDEELEVIYEADRSTENSELFFVLHASDELGWERVTNSEATLLHLTASELKPLSTGWLLENIHHANSWKTARDINGYTPLGALQEKLETMRTQKPYGLFRILNVSDHFKGYPDTAVSCLSLLLGRDASGRDKTRLRYGCTCGGCLEGFLSPRMRSSLIFQGETNYDLHQEDIDDGSFWVRYNDNTLVHLDPDVRRNLKTNKSLRKGFVNIFRIAVECLNSGRAPTAANIEWRCNNRSEWPPDTKNYLRRAGTQMGCRAVLRYMFDAAKEADEKAGNGECQRILKREWSDLPTCRNDHEFEFAARACGYSGDDSISFPYWYANVFFCP</sequence>
<protein>
    <submittedName>
        <fullName evidence="2">Uncharacterized protein</fullName>
    </submittedName>
</protein>
<accession>A0A319D2C3</accession>
<dbReference type="EMBL" id="KZ821614">
    <property type="protein sequence ID" value="PYH74262.1"/>
    <property type="molecule type" value="Genomic_DNA"/>
</dbReference>
<organism evidence="2 3">
    <name type="scientific">Aspergillus vadensis (strain CBS 113365 / IMI 142717 / IBT 24658)</name>
    <dbReference type="NCBI Taxonomy" id="1448311"/>
    <lineage>
        <taxon>Eukaryota</taxon>
        <taxon>Fungi</taxon>
        <taxon>Dikarya</taxon>
        <taxon>Ascomycota</taxon>
        <taxon>Pezizomycotina</taxon>
        <taxon>Eurotiomycetes</taxon>
        <taxon>Eurotiomycetidae</taxon>
        <taxon>Eurotiales</taxon>
        <taxon>Aspergillaceae</taxon>
        <taxon>Aspergillus</taxon>
        <taxon>Aspergillus subgen. Circumdati</taxon>
    </lineage>
</organism>
<evidence type="ECO:0000313" key="2">
    <source>
        <dbReference type="EMBL" id="PYH74262.1"/>
    </source>
</evidence>